<evidence type="ECO:0000313" key="7">
    <source>
        <dbReference type="EMBL" id="GEO09134.1"/>
    </source>
</evidence>
<dbReference type="EC" id="2.7.13.3" evidence="2"/>
<feature type="repeat" description="TPR" evidence="4">
    <location>
        <begin position="285"/>
        <end position="318"/>
    </location>
</feature>
<keyword evidence="8" id="KW-1185">Reference proteome</keyword>
<dbReference type="InterPro" id="IPR011990">
    <property type="entry name" value="TPR-like_helical_dom_sf"/>
</dbReference>
<evidence type="ECO:0000259" key="6">
    <source>
        <dbReference type="PROSITE" id="PS50109"/>
    </source>
</evidence>
<gene>
    <name evidence="7" type="ORF">SAE01_16300</name>
</gene>
<feature type="repeat" description="TPR" evidence="4">
    <location>
        <begin position="150"/>
        <end position="183"/>
    </location>
</feature>
<dbReference type="PROSITE" id="PS50005">
    <property type="entry name" value="TPR"/>
    <property type="match status" value="2"/>
</dbReference>
<dbReference type="InterPro" id="IPR019734">
    <property type="entry name" value="TPR_rpt"/>
</dbReference>
<name>A0A512BAX3_9BACT</name>
<evidence type="ECO:0000256" key="5">
    <source>
        <dbReference type="SAM" id="Phobius"/>
    </source>
</evidence>
<comment type="caution">
    <text evidence="7">The sequence shown here is derived from an EMBL/GenBank/DDBJ whole genome shotgun (WGS) entry which is preliminary data.</text>
</comment>
<dbReference type="InterPro" id="IPR003661">
    <property type="entry name" value="HisK_dim/P_dom"/>
</dbReference>
<evidence type="ECO:0000313" key="8">
    <source>
        <dbReference type="Proteomes" id="UP000321513"/>
    </source>
</evidence>
<dbReference type="InterPro" id="IPR005467">
    <property type="entry name" value="His_kinase_dom"/>
</dbReference>
<dbReference type="SUPFAM" id="SSF55874">
    <property type="entry name" value="ATPase domain of HSP90 chaperone/DNA topoisomerase II/histidine kinase"/>
    <property type="match status" value="1"/>
</dbReference>
<dbReference type="SUPFAM" id="SSF47384">
    <property type="entry name" value="Homodimeric domain of signal transducing histidine kinase"/>
    <property type="match status" value="1"/>
</dbReference>
<evidence type="ECO:0000256" key="3">
    <source>
        <dbReference type="ARBA" id="ARBA00022553"/>
    </source>
</evidence>
<dbReference type="Gene3D" id="1.25.40.10">
    <property type="entry name" value="Tetratricopeptide repeat domain"/>
    <property type="match status" value="2"/>
</dbReference>
<dbReference type="InterPro" id="IPR036890">
    <property type="entry name" value="HATPase_C_sf"/>
</dbReference>
<keyword evidence="3" id="KW-0597">Phosphoprotein</keyword>
<dbReference type="PANTHER" id="PTHR43065:SF42">
    <property type="entry name" value="TWO-COMPONENT SENSOR PPRA"/>
    <property type="match status" value="1"/>
</dbReference>
<evidence type="ECO:0000256" key="1">
    <source>
        <dbReference type="ARBA" id="ARBA00000085"/>
    </source>
</evidence>
<dbReference type="SMART" id="SM00387">
    <property type="entry name" value="HATPase_c"/>
    <property type="match status" value="1"/>
</dbReference>
<reference evidence="7 8" key="1">
    <citation type="submission" date="2019-07" db="EMBL/GenBank/DDBJ databases">
        <title>Whole genome shotgun sequence of Segetibacter aerophilus NBRC 106135.</title>
        <authorList>
            <person name="Hosoyama A."/>
            <person name="Uohara A."/>
            <person name="Ohji S."/>
            <person name="Ichikawa N."/>
        </authorList>
    </citation>
    <scope>NUCLEOTIDE SEQUENCE [LARGE SCALE GENOMIC DNA]</scope>
    <source>
        <strain evidence="7 8">NBRC 106135</strain>
    </source>
</reference>
<dbReference type="Pfam" id="PF13374">
    <property type="entry name" value="TPR_10"/>
    <property type="match status" value="1"/>
</dbReference>
<dbReference type="Gene3D" id="1.10.287.130">
    <property type="match status" value="1"/>
</dbReference>
<keyword evidence="5" id="KW-0472">Membrane</keyword>
<keyword evidence="5" id="KW-0812">Transmembrane</keyword>
<keyword evidence="5" id="KW-1133">Transmembrane helix</keyword>
<keyword evidence="4" id="KW-0802">TPR repeat</keyword>
<protein>
    <recommendedName>
        <fullName evidence="2">histidine kinase</fullName>
        <ecNumber evidence="2">2.7.13.3</ecNumber>
    </recommendedName>
</protein>
<proteinExistence type="predicted"/>
<dbReference type="Pfam" id="PF13424">
    <property type="entry name" value="TPR_12"/>
    <property type="match status" value="1"/>
</dbReference>
<dbReference type="SMART" id="SM00028">
    <property type="entry name" value="TPR"/>
    <property type="match status" value="7"/>
</dbReference>
<feature type="transmembrane region" description="Helical" evidence="5">
    <location>
        <begin position="391"/>
        <end position="410"/>
    </location>
</feature>
<dbReference type="PRINTS" id="PR00344">
    <property type="entry name" value="BCTRLSENSOR"/>
</dbReference>
<dbReference type="GO" id="GO:0000155">
    <property type="term" value="F:phosphorelay sensor kinase activity"/>
    <property type="evidence" value="ECO:0007669"/>
    <property type="project" value="InterPro"/>
</dbReference>
<sequence length="704" mass="79853">MAICTITAYNQNIDSLRRILHTSKQDTTIINTLNVISVVLSTKGNYENALKYAKEALTRATKAGFKKGIADAYFSLGWYYKVQLNYSEAFKNYFTSLTILTKTGDKKSIADMYLNIAGLYFNQGNYGEHLKNQYEALKLYEQIDYKPGIGVALHGMGSVYLYLKNEEEALKYFKKALEIFEETGERFGIAQSSNSIGKIYADQGKYLEALKLHLAAKNIFEEPGAPSWGVPFSYSCIGDVYKKQGERAFAKKDTATAIKMFSKGMENYFAASVGSEKAGNKLDVAQSYIQLGEVNLKLSRFVQARQFLEKALLLSKSLNDKETTKDAYYNLFSLDSAEKKTNEALDNYKKYILYRDNLINEENIRKALQAKVQYGLYKEELEEQQKKSRRFFSFVLLGFLVIVSVLIAFIQWRNNKQKQKANVLLTKQKEEIQFTLAELKATQAQLVQREKLASLGQMTAGIAHEIENPLNFVNNFSEINTELLEELQAQLSAGNAQEALSISNYLKENERKINDHGKRADSIVKGMLQHSRVTSNKKELTNINDLANEYLRLSVHSLRAKDNTFNVSIETNFDDNIEELLIVPQDIGRVLINIYNNAFYSLHEKAKQYSDEYVPKLWITTKGSVKNGELKSVQIRIKDNGMGIPDNILDKIYQPFFTTKPTGQGTGLGLSLSYDIITNEHNGELKVQTSAGEYAEFIIELPKK</sequence>
<dbReference type="InterPro" id="IPR036097">
    <property type="entry name" value="HisK_dim/P_sf"/>
</dbReference>
<dbReference type="AlphaFoldDB" id="A0A512BAX3"/>
<feature type="domain" description="Histidine kinase" evidence="6">
    <location>
        <begin position="461"/>
        <end position="704"/>
    </location>
</feature>
<comment type="catalytic activity">
    <reaction evidence="1">
        <text>ATP + protein L-histidine = ADP + protein N-phospho-L-histidine.</text>
        <dbReference type="EC" id="2.7.13.3"/>
    </reaction>
</comment>
<evidence type="ECO:0000256" key="2">
    <source>
        <dbReference type="ARBA" id="ARBA00012438"/>
    </source>
</evidence>
<dbReference type="PROSITE" id="PS50109">
    <property type="entry name" value="HIS_KIN"/>
    <property type="match status" value="1"/>
</dbReference>
<dbReference type="SUPFAM" id="SSF48452">
    <property type="entry name" value="TPR-like"/>
    <property type="match status" value="2"/>
</dbReference>
<accession>A0A512BAX3</accession>
<organism evidence="7 8">
    <name type="scientific">Segetibacter aerophilus</name>
    <dbReference type="NCBI Taxonomy" id="670293"/>
    <lineage>
        <taxon>Bacteria</taxon>
        <taxon>Pseudomonadati</taxon>
        <taxon>Bacteroidota</taxon>
        <taxon>Chitinophagia</taxon>
        <taxon>Chitinophagales</taxon>
        <taxon>Chitinophagaceae</taxon>
        <taxon>Segetibacter</taxon>
    </lineage>
</organism>
<dbReference type="Proteomes" id="UP000321513">
    <property type="component" value="Unassembled WGS sequence"/>
</dbReference>
<dbReference type="EMBL" id="BJYT01000005">
    <property type="protein sequence ID" value="GEO09134.1"/>
    <property type="molecule type" value="Genomic_DNA"/>
</dbReference>
<dbReference type="PANTHER" id="PTHR43065">
    <property type="entry name" value="SENSOR HISTIDINE KINASE"/>
    <property type="match status" value="1"/>
</dbReference>
<dbReference type="InterPro" id="IPR004358">
    <property type="entry name" value="Sig_transdc_His_kin-like_C"/>
</dbReference>
<dbReference type="InterPro" id="IPR003594">
    <property type="entry name" value="HATPase_dom"/>
</dbReference>
<dbReference type="Gene3D" id="3.30.565.10">
    <property type="entry name" value="Histidine kinase-like ATPase, C-terminal domain"/>
    <property type="match status" value="1"/>
</dbReference>
<dbReference type="Pfam" id="PF02518">
    <property type="entry name" value="HATPase_c"/>
    <property type="match status" value="1"/>
</dbReference>
<dbReference type="CDD" id="cd00082">
    <property type="entry name" value="HisKA"/>
    <property type="match status" value="1"/>
</dbReference>
<dbReference type="Pfam" id="PF13181">
    <property type="entry name" value="TPR_8"/>
    <property type="match status" value="1"/>
</dbReference>
<evidence type="ECO:0000256" key="4">
    <source>
        <dbReference type="PROSITE-ProRule" id="PRU00339"/>
    </source>
</evidence>